<evidence type="ECO:0000313" key="8">
    <source>
        <dbReference type="EMBL" id="CEL75422.1"/>
    </source>
</evidence>
<keyword evidence="2" id="KW-0378">Hydrolase</keyword>
<evidence type="ECO:0000256" key="7">
    <source>
        <dbReference type="SAM" id="MobiDB-lite"/>
    </source>
</evidence>
<evidence type="ECO:0000256" key="1">
    <source>
        <dbReference type="ARBA" id="ARBA00022722"/>
    </source>
</evidence>
<feature type="region of interest" description="Disordered" evidence="7">
    <location>
        <begin position="448"/>
        <end position="468"/>
    </location>
</feature>
<dbReference type="GO" id="GO:0034477">
    <property type="term" value="P:U6 snRNA 3'-end processing"/>
    <property type="evidence" value="ECO:0007669"/>
    <property type="project" value="InterPro"/>
</dbReference>
<dbReference type="AlphaFoldDB" id="A0A0F7UZE2"/>
<sequence>MGVVTVEFANSYRSVGVDRNELVTRWTAERFTCVLVFFVFADPAPTAPAEQHRGRKRQIPHADGNFATFVYIPVPRRKVTHRLDAARASLRQLCRLKWNLRRPEEVGDQGHLACVGIHERSNTQPPLSATQNVAETSTEENSKTGVLHKSGGRSVQESVNVQEPSPNHLVTDSSPAFRRDIHGKKPKIHRQLQLHTTKEVVDIADLHLSLSRTFMLQYHLIEPFLAQITTHLRQFKCFTVELQTELDIFSNADHSCFFAALTASPTSANHLVSPVVKCVDEIVTRFGGEPFSFRPFRPHVSLAWTAEDIRPALRITSRASAHEARRTTQRLSSSGDDDDTAEDGDEGQLCWPQIEDALQQFRDTQTGSQVSAVENHNVESSVPGIPTKCKSYLAGDCYSVALNCPETEAEEEPQVEAGATVEAPSPARIWIEVQKVCVSVGNRISSITLQGGVSDSDSSSGTSDTEGM</sequence>
<dbReference type="Pfam" id="PF09749">
    <property type="entry name" value="HVSL"/>
    <property type="match status" value="2"/>
</dbReference>
<evidence type="ECO:0000256" key="4">
    <source>
        <dbReference type="ARBA" id="ARBA00023242"/>
    </source>
</evidence>
<dbReference type="PANTHER" id="PTHR13522">
    <property type="entry name" value="U6 SNRNA PHOSPHODIESTERASE 1"/>
    <property type="match status" value="1"/>
</dbReference>
<reference evidence="8" key="1">
    <citation type="journal article" date="2015" name="PLoS ONE">
        <title>Comprehensive Evaluation of Toxoplasma gondii VEG and Neospora caninum LIV Genomes with Tachyzoite Stage Transcriptome and Proteome Defines Novel Transcript Features.</title>
        <authorList>
            <person name="Ramaprasad A."/>
            <person name="Mourier T."/>
            <person name="Naeem R."/>
            <person name="Malas T.B."/>
            <person name="Moussa E."/>
            <person name="Panigrahi A."/>
            <person name="Vermont S.J."/>
            <person name="Otto T.D."/>
            <person name="Wastling J."/>
            <person name="Pain A."/>
        </authorList>
    </citation>
    <scope>NUCLEOTIDE SEQUENCE</scope>
    <source>
        <strain evidence="8">VEG</strain>
    </source>
</reference>
<accession>A0A0F7UZE2</accession>
<proteinExistence type="predicted"/>
<dbReference type="PANTHER" id="PTHR13522:SF3">
    <property type="entry name" value="U6 SNRNA PHOSPHODIESTERASE 1"/>
    <property type="match status" value="1"/>
</dbReference>
<dbReference type="GO" id="GO:0000175">
    <property type="term" value="F:3'-5'-RNA exonuclease activity"/>
    <property type="evidence" value="ECO:0007669"/>
    <property type="project" value="TreeGrafter"/>
</dbReference>
<dbReference type="GO" id="GO:0016829">
    <property type="term" value="F:lyase activity"/>
    <property type="evidence" value="ECO:0007669"/>
    <property type="project" value="UniProtKB-KW"/>
</dbReference>
<keyword evidence="1" id="KW-0540">Nuclease</keyword>
<dbReference type="InterPro" id="IPR027521">
    <property type="entry name" value="Usb1"/>
</dbReference>
<feature type="region of interest" description="Disordered" evidence="7">
    <location>
        <begin position="122"/>
        <end position="174"/>
    </location>
</feature>
<dbReference type="EMBL" id="LN714498">
    <property type="protein sequence ID" value="CEL75422.1"/>
    <property type="molecule type" value="Genomic_DNA"/>
</dbReference>
<organism evidence="8">
    <name type="scientific">Toxoplasma gondii (strain ATCC 50861 / VEG)</name>
    <dbReference type="NCBI Taxonomy" id="432359"/>
    <lineage>
        <taxon>Eukaryota</taxon>
        <taxon>Sar</taxon>
        <taxon>Alveolata</taxon>
        <taxon>Apicomplexa</taxon>
        <taxon>Conoidasida</taxon>
        <taxon>Coccidia</taxon>
        <taxon>Eucoccidiorida</taxon>
        <taxon>Eimeriorina</taxon>
        <taxon>Sarcocystidae</taxon>
        <taxon>Toxoplasma</taxon>
    </lineage>
</organism>
<feature type="compositionally biased region" description="Polar residues" evidence="7">
    <location>
        <begin position="122"/>
        <end position="136"/>
    </location>
</feature>
<protein>
    <recommendedName>
        <fullName evidence="5">U6 snRNA phosphodiesterase 1</fullName>
    </recommendedName>
    <alternativeName>
        <fullName evidence="6">3'-5' RNA exonuclease USB1</fullName>
    </alternativeName>
</protein>
<gene>
    <name evidence="8" type="ORF">BN1205_016280</name>
</gene>
<dbReference type="Gene3D" id="3.90.1140.10">
    <property type="entry name" value="Cyclic phosphodiesterase"/>
    <property type="match status" value="1"/>
</dbReference>
<feature type="compositionally biased region" description="Acidic residues" evidence="7">
    <location>
        <begin position="335"/>
        <end position="346"/>
    </location>
</feature>
<dbReference type="GO" id="GO:0005634">
    <property type="term" value="C:nucleus"/>
    <property type="evidence" value="ECO:0007669"/>
    <property type="project" value="TreeGrafter"/>
</dbReference>
<feature type="compositionally biased region" description="Polar residues" evidence="7">
    <location>
        <begin position="153"/>
        <end position="174"/>
    </location>
</feature>
<feature type="region of interest" description="Disordered" evidence="7">
    <location>
        <begin position="319"/>
        <end position="347"/>
    </location>
</feature>
<evidence type="ECO:0000256" key="2">
    <source>
        <dbReference type="ARBA" id="ARBA00022801"/>
    </source>
</evidence>
<keyword evidence="4" id="KW-0539">Nucleus</keyword>
<evidence type="ECO:0000256" key="6">
    <source>
        <dbReference type="ARBA" id="ARBA00030030"/>
    </source>
</evidence>
<feature type="compositionally biased region" description="Low complexity" evidence="7">
    <location>
        <begin position="451"/>
        <end position="468"/>
    </location>
</feature>
<dbReference type="InterPro" id="IPR009097">
    <property type="entry name" value="Cyclic_Pdiesterase"/>
</dbReference>
<name>A0A0F7UZE2_TOXGV</name>
<dbReference type="SUPFAM" id="SSF55144">
    <property type="entry name" value="LigT-like"/>
    <property type="match status" value="1"/>
</dbReference>
<evidence type="ECO:0000256" key="3">
    <source>
        <dbReference type="ARBA" id="ARBA00023239"/>
    </source>
</evidence>
<evidence type="ECO:0000256" key="5">
    <source>
        <dbReference type="ARBA" id="ARBA00029543"/>
    </source>
</evidence>
<keyword evidence="3" id="KW-0456">Lyase</keyword>